<dbReference type="PATRIC" id="fig|880157.4.peg.4515"/>
<reference evidence="1 2" key="1">
    <citation type="submission" date="2015-06" db="EMBL/GenBank/DDBJ databases">
        <title>Draft Whole-Genome Sequence of the Entomopathogenic Bacterium Xenorhabdus khoisanae.</title>
        <authorList>
            <person name="Naidoo S."/>
            <person name="Featherston J."/>
            <person name="Gray V.M."/>
        </authorList>
    </citation>
    <scope>NUCLEOTIDE SEQUENCE [LARGE SCALE GENOMIC DNA]</scope>
    <source>
        <strain evidence="1 2">MCB</strain>
    </source>
</reference>
<gene>
    <name evidence="1" type="ORF">AB204_20770</name>
</gene>
<sequence length="82" mass="9830">MAKEGLDYISFFIPPDIFRIKELIFQVYPPSIKLHFYPSPLQIFYLLILHHKKFTFLVVTNMVSLANIMTRLNILRHEKHIE</sequence>
<protein>
    <submittedName>
        <fullName evidence="1">Uncharacterized protein</fullName>
    </submittedName>
</protein>
<proteinExistence type="predicted"/>
<keyword evidence="2" id="KW-1185">Reference proteome</keyword>
<organism evidence="1 2">
    <name type="scientific">Xenorhabdus khoisanae</name>
    <dbReference type="NCBI Taxonomy" id="880157"/>
    <lineage>
        <taxon>Bacteria</taxon>
        <taxon>Pseudomonadati</taxon>
        <taxon>Pseudomonadota</taxon>
        <taxon>Gammaproteobacteria</taxon>
        <taxon>Enterobacterales</taxon>
        <taxon>Morganellaceae</taxon>
        <taxon>Xenorhabdus</taxon>
    </lineage>
</organism>
<comment type="caution">
    <text evidence="1">The sequence shown here is derived from an EMBL/GenBank/DDBJ whole genome shotgun (WGS) entry which is preliminary data.</text>
</comment>
<dbReference type="EMBL" id="LFCV01000266">
    <property type="protein sequence ID" value="KMJ43247.1"/>
    <property type="molecule type" value="Genomic_DNA"/>
</dbReference>
<dbReference type="STRING" id="880157.AB204_20770"/>
<accession>A0A0J5FMN2</accession>
<name>A0A0J5FMN2_9GAMM</name>
<evidence type="ECO:0000313" key="1">
    <source>
        <dbReference type="EMBL" id="KMJ43247.1"/>
    </source>
</evidence>
<dbReference type="AlphaFoldDB" id="A0A0J5FMN2"/>
<dbReference type="Proteomes" id="UP000036277">
    <property type="component" value="Unassembled WGS sequence"/>
</dbReference>
<evidence type="ECO:0000313" key="2">
    <source>
        <dbReference type="Proteomes" id="UP000036277"/>
    </source>
</evidence>